<dbReference type="GO" id="GO:0005619">
    <property type="term" value="C:ascospore wall"/>
    <property type="evidence" value="ECO:0007669"/>
    <property type="project" value="TreeGrafter"/>
</dbReference>
<organism evidence="3 4">
    <name type="scientific">Starmerella bacillaris</name>
    <name type="common">Yeast</name>
    <name type="synonym">Candida zemplinina</name>
    <dbReference type="NCBI Taxonomy" id="1247836"/>
    <lineage>
        <taxon>Eukaryota</taxon>
        <taxon>Fungi</taxon>
        <taxon>Dikarya</taxon>
        <taxon>Ascomycota</taxon>
        <taxon>Saccharomycotina</taxon>
        <taxon>Dipodascomycetes</taxon>
        <taxon>Dipodascales</taxon>
        <taxon>Trichomonascaceae</taxon>
        <taxon>Starmerella</taxon>
    </lineage>
</organism>
<name>A0AAV5RHU6_STABA</name>
<dbReference type="InterPro" id="IPR052786">
    <property type="entry name" value="Spore_wall_assembly"/>
</dbReference>
<comment type="caution">
    <text evidence="3">The sequence shown here is derived from an EMBL/GenBank/DDBJ whole genome shotgun (WGS) entry which is preliminary data.</text>
</comment>
<proteinExistence type="predicted"/>
<feature type="transmembrane region" description="Helical" evidence="1">
    <location>
        <begin position="163"/>
        <end position="187"/>
    </location>
</feature>
<gene>
    <name evidence="3" type="ORF">DASB73_019780</name>
</gene>
<keyword evidence="2" id="KW-0732">Signal</keyword>
<dbReference type="EMBL" id="BTGC01000003">
    <property type="protein sequence ID" value="GMM51020.1"/>
    <property type="molecule type" value="Genomic_DNA"/>
</dbReference>
<accession>A0AAV5RHU6</accession>
<evidence type="ECO:0000313" key="3">
    <source>
        <dbReference type="EMBL" id="GMM51020.1"/>
    </source>
</evidence>
<dbReference type="GO" id="GO:0005811">
    <property type="term" value="C:lipid droplet"/>
    <property type="evidence" value="ECO:0007669"/>
    <property type="project" value="TreeGrafter"/>
</dbReference>
<keyword evidence="1" id="KW-1133">Transmembrane helix</keyword>
<keyword evidence="1" id="KW-0812">Transmembrane</keyword>
<evidence type="ECO:0000256" key="1">
    <source>
        <dbReference type="SAM" id="Phobius"/>
    </source>
</evidence>
<feature type="signal peptide" evidence="2">
    <location>
        <begin position="1"/>
        <end position="17"/>
    </location>
</feature>
<feature type="transmembrane region" description="Helical" evidence="1">
    <location>
        <begin position="72"/>
        <end position="91"/>
    </location>
</feature>
<sequence length="284" mass="32435">MLLLPLISMVLMPFSLATHSDFHILYPVRGIQYFVTHPILWGNLILLTIPQFIITTSVFVVAYAFLYPPQAALAFILNGPVGTIAAFISMFQQATSIARSISEVFLYPKPLRVLFDGVLVQEGMDRVILQGRMAAPPASEESDYRRAVTWMKSVPRKLLFPTWLFMVFLRFCLSFIPFLGPLMIIAIDGPGTAGRCLGRYFELKNYDQPMIDSFIRRHRLQWYSFGLFASFLESLPFIGFVFTFTNTSGGALWAVRIERHEMRESRRGKNVLGQRRKAKYSALQ</sequence>
<reference evidence="3 4" key="1">
    <citation type="journal article" date="2023" name="Elife">
        <title>Identification of key yeast species and microbe-microbe interactions impacting larval growth of Drosophila in the wild.</title>
        <authorList>
            <person name="Mure A."/>
            <person name="Sugiura Y."/>
            <person name="Maeda R."/>
            <person name="Honda K."/>
            <person name="Sakurai N."/>
            <person name="Takahashi Y."/>
            <person name="Watada M."/>
            <person name="Katoh T."/>
            <person name="Gotoh A."/>
            <person name="Gotoh Y."/>
            <person name="Taniguchi I."/>
            <person name="Nakamura K."/>
            <person name="Hayashi T."/>
            <person name="Katayama T."/>
            <person name="Uemura T."/>
            <person name="Hattori Y."/>
        </authorList>
    </citation>
    <scope>NUCLEOTIDE SEQUENCE [LARGE SCALE GENOMIC DNA]</scope>
    <source>
        <strain evidence="3 4">SB-73</strain>
    </source>
</reference>
<dbReference type="PANTHER" id="PTHR34292:SF2">
    <property type="entry name" value="OUTER SPORE WALL PROTEIN LDS1"/>
    <property type="match status" value="1"/>
</dbReference>
<protein>
    <submittedName>
        <fullName evidence="3">Rrt8 protein</fullName>
    </submittedName>
</protein>
<evidence type="ECO:0000313" key="4">
    <source>
        <dbReference type="Proteomes" id="UP001362899"/>
    </source>
</evidence>
<dbReference type="PANTHER" id="PTHR34292">
    <property type="entry name" value="OUTER SPORE WALL PROTEIN LDS1"/>
    <property type="match status" value="1"/>
</dbReference>
<feature type="transmembrane region" description="Helical" evidence="1">
    <location>
        <begin position="41"/>
        <end position="65"/>
    </location>
</feature>
<evidence type="ECO:0000256" key="2">
    <source>
        <dbReference type="SAM" id="SignalP"/>
    </source>
</evidence>
<keyword evidence="4" id="KW-1185">Reference proteome</keyword>
<feature type="chain" id="PRO_5043574019" evidence="2">
    <location>
        <begin position="18"/>
        <end position="284"/>
    </location>
</feature>
<dbReference type="GO" id="GO:0005628">
    <property type="term" value="C:prospore membrane"/>
    <property type="evidence" value="ECO:0007669"/>
    <property type="project" value="TreeGrafter"/>
</dbReference>
<dbReference type="Proteomes" id="UP001362899">
    <property type="component" value="Unassembled WGS sequence"/>
</dbReference>
<keyword evidence="1" id="KW-0472">Membrane</keyword>
<dbReference type="AlphaFoldDB" id="A0AAV5RHU6"/>